<dbReference type="AlphaFoldDB" id="A0AAV4ET18"/>
<feature type="compositionally biased region" description="Pro residues" evidence="1">
    <location>
        <begin position="568"/>
        <end position="578"/>
    </location>
</feature>
<feature type="compositionally biased region" description="Low complexity" evidence="1">
    <location>
        <begin position="92"/>
        <end position="121"/>
    </location>
</feature>
<name>A0AAV4ET18_9GAST</name>
<evidence type="ECO:0000313" key="2">
    <source>
        <dbReference type="EMBL" id="GFR64167.1"/>
    </source>
</evidence>
<feature type="region of interest" description="Disordered" evidence="1">
    <location>
        <begin position="344"/>
        <end position="422"/>
    </location>
</feature>
<comment type="caution">
    <text evidence="2">The sequence shown here is derived from an EMBL/GenBank/DDBJ whole genome shotgun (WGS) entry which is preliminary data.</text>
</comment>
<reference evidence="2 3" key="1">
    <citation type="journal article" date="2021" name="Elife">
        <title>Chloroplast acquisition without the gene transfer in kleptoplastic sea slugs, Plakobranchus ocellatus.</title>
        <authorList>
            <person name="Maeda T."/>
            <person name="Takahashi S."/>
            <person name="Yoshida T."/>
            <person name="Shimamura S."/>
            <person name="Takaki Y."/>
            <person name="Nagai Y."/>
            <person name="Toyoda A."/>
            <person name="Suzuki Y."/>
            <person name="Arimoto A."/>
            <person name="Ishii H."/>
            <person name="Satoh N."/>
            <person name="Nishiyama T."/>
            <person name="Hasebe M."/>
            <person name="Maruyama T."/>
            <person name="Minagawa J."/>
            <person name="Obokata J."/>
            <person name="Shigenobu S."/>
        </authorList>
    </citation>
    <scope>NUCLEOTIDE SEQUENCE [LARGE SCALE GENOMIC DNA]</scope>
</reference>
<evidence type="ECO:0000313" key="3">
    <source>
        <dbReference type="Proteomes" id="UP000762676"/>
    </source>
</evidence>
<dbReference type="EMBL" id="BMAT01000332">
    <property type="protein sequence ID" value="GFR64167.1"/>
    <property type="molecule type" value="Genomic_DNA"/>
</dbReference>
<feature type="region of interest" description="Disordered" evidence="1">
    <location>
        <begin position="1"/>
        <end position="55"/>
    </location>
</feature>
<sequence length="634" mass="68717">MSSDREGSYSQGPLTMPGYHYQDYQMKESGYESSSGQFRVRPTIYPNGMDEDENENVHRVTAGDRLLRQTAKINSTGSLQYAGTEDGDTLGSRHSTSSGQHSGTSDQPSSHSYQSGHSPSPTAHAHPQHQLHVQTDPHLYQHHHNCNSSPHSSHHSPKPNFYLGHSEDQGAPSNLNGGRGSTSGSRSLLMPCAERRPLLQTFHPKKHTSSQERFHANTLDGVGHKGEKRGFAVPQRRAVSRDAVAITEGNGDDDESYNEHRFRPRTHSDSCDRRVGNLNSYNPVSLDSKEEPHCTSCGHRLRVEGCSNGVVGDDKLSEQLPHEIQKEKGLVTYSHCSSRGNNRLRNGCNGESHSHIDNEGRTTPSAPPLSSAAQTSSRHHHQPHKGPDLQSGRSKHATGCVHNKTTTSNKLRRKPHTSGGGPDCESNYCELNCCGASNGRCPSPPCCCEVMRDTNYCTNYAPHPAQWRGEKNSHCCHQDRNGCSHLQYQHSSRSARGGGGTTSQPLNGRSTSPSNSGHDPSYSDCEGHNCENYQQQCTKYSRKQLHPSAGNSNRPAGLPPSYSSLSCTPPPYIPPPDRPSAASAAGAEAPSTPGVSSSTIPKSPSPSSSSKKSLSVKIGNAHHNKSSGKRTVDL</sequence>
<accession>A0AAV4ET18</accession>
<proteinExistence type="predicted"/>
<evidence type="ECO:0000256" key="1">
    <source>
        <dbReference type="SAM" id="MobiDB-lite"/>
    </source>
</evidence>
<feature type="region of interest" description="Disordered" evidence="1">
    <location>
        <begin position="541"/>
        <end position="634"/>
    </location>
</feature>
<feature type="compositionally biased region" description="Low complexity" evidence="1">
    <location>
        <begin position="579"/>
        <end position="615"/>
    </location>
</feature>
<protein>
    <submittedName>
        <fullName evidence="2">Uncharacterized protein</fullName>
    </submittedName>
</protein>
<feature type="region of interest" description="Disordered" evidence="1">
    <location>
        <begin position="248"/>
        <end position="276"/>
    </location>
</feature>
<dbReference type="Proteomes" id="UP000762676">
    <property type="component" value="Unassembled WGS sequence"/>
</dbReference>
<feature type="region of interest" description="Disordered" evidence="1">
    <location>
        <begin position="77"/>
        <end position="187"/>
    </location>
</feature>
<organism evidence="2 3">
    <name type="scientific">Elysia marginata</name>
    <dbReference type="NCBI Taxonomy" id="1093978"/>
    <lineage>
        <taxon>Eukaryota</taxon>
        <taxon>Metazoa</taxon>
        <taxon>Spiralia</taxon>
        <taxon>Lophotrochozoa</taxon>
        <taxon>Mollusca</taxon>
        <taxon>Gastropoda</taxon>
        <taxon>Heterobranchia</taxon>
        <taxon>Euthyneura</taxon>
        <taxon>Panpulmonata</taxon>
        <taxon>Sacoglossa</taxon>
        <taxon>Placobranchoidea</taxon>
        <taxon>Plakobranchidae</taxon>
        <taxon>Elysia</taxon>
    </lineage>
</organism>
<keyword evidence="3" id="KW-1185">Reference proteome</keyword>
<gene>
    <name evidence="2" type="ORF">ElyMa_000173000</name>
</gene>
<feature type="compositionally biased region" description="Basic and acidic residues" evidence="1">
    <location>
        <begin position="257"/>
        <end position="275"/>
    </location>
</feature>
<feature type="compositionally biased region" description="Polar residues" evidence="1">
    <location>
        <begin position="504"/>
        <end position="518"/>
    </location>
</feature>
<feature type="region of interest" description="Disordered" evidence="1">
    <location>
        <begin position="489"/>
        <end position="523"/>
    </location>
</feature>